<evidence type="ECO:0000313" key="2">
    <source>
        <dbReference type="EMBL" id="TKA30180.1"/>
    </source>
</evidence>
<gene>
    <name evidence="2" type="ORF">B0A50_02899</name>
</gene>
<dbReference type="EMBL" id="NAJL01000012">
    <property type="protein sequence ID" value="TKA30180.1"/>
    <property type="molecule type" value="Genomic_DNA"/>
</dbReference>
<proteinExistence type="predicted"/>
<dbReference type="AlphaFoldDB" id="A0A4U0U4Y4"/>
<organism evidence="2 3">
    <name type="scientific">Salinomyces thailandicus</name>
    <dbReference type="NCBI Taxonomy" id="706561"/>
    <lineage>
        <taxon>Eukaryota</taxon>
        <taxon>Fungi</taxon>
        <taxon>Dikarya</taxon>
        <taxon>Ascomycota</taxon>
        <taxon>Pezizomycotina</taxon>
        <taxon>Dothideomycetes</taxon>
        <taxon>Dothideomycetidae</taxon>
        <taxon>Mycosphaerellales</taxon>
        <taxon>Teratosphaeriaceae</taxon>
        <taxon>Salinomyces</taxon>
    </lineage>
</organism>
<dbReference type="Proteomes" id="UP000308549">
    <property type="component" value="Unassembled WGS sequence"/>
</dbReference>
<name>A0A4U0U4Y4_9PEZI</name>
<evidence type="ECO:0000313" key="3">
    <source>
        <dbReference type="Proteomes" id="UP000308549"/>
    </source>
</evidence>
<keyword evidence="3" id="KW-1185">Reference proteome</keyword>
<feature type="region of interest" description="Disordered" evidence="1">
    <location>
        <begin position="102"/>
        <end position="129"/>
    </location>
</feature>
<sequence>MRHLITKANFKLCDEASEIENPTVDFNLYEEDHPTDIEIDVLASLGANGSTHFPLFHEVREPCIMQRPVGDLLYIWHTEKIEGSVFCLHLYERFPEESGSEAVVNSPLRPATSESASNESSRLFVSDRSPSPPPLMRSLVKFRLTFGFKRNAPVNHDLWKSREVLIPVTDTVASIPLQISRLVEQIALDDISLTATLLGGSHQLFLRPTLQFPDERRFYTDFTRTVRIDIVDDLYPSNIGLTDVTPIQVKIKLRPTLEQPDDLAEAIIPDVKDNTDTFHRIGTLATITSPSPGQRRRLPFTRALIGRLEHDGEIDEEVLKLSAVDSWAINGLLIGETYAHQEPRAEKGFVLTGPYHGAAGVEELTARVQRHREDSPGEGSGCELPVAPMYCWRGFDEDWRYSFENPAARAVAHLAIAVRCVNMLPKHSGGSNIVLPAPENLQFEVNADDTAETIKEVIEEEFREEGEHEDERTTNRLFQPALSGKWRLLLWVLPQMDNQTTLFQYHSGSISRFLDPSKNDGRLYLEAHILPSSS</sequence>
<feature type="compositionally biased region" description="Polar residues" evidence="1">
    <location>
        <begin position="112"/>
        <end position="123"/>
    </location>
</feature>
<protein>
    <submittedName>
        <fullName evidence="2">Uncharacterized protein</fullName>
    </submittedName>
</protein>
<accession>A0A4U0U4Y4</accession>
<evidence type="ECO:0000256" key="1">
    <source>
        <dbReference type="SAM" id="MobiDB-lite"/>
    </source>
</evidence>
<dbReference type="OrthoDB" id="3818731at2759"/>
<comment type="caution">
    <text evidence="2">The sequence shown here is derived from an EMBL/GenBank/DDBJ whole genome shotgun (WGS) entry which is preliminary data.</text>
</comment>
<reference evidence="2 3" key="1">
    <citation type="submission" date="2017-03" db="EMBL/GenBank/DDBJ databases">
        <title>Genomes of endolithic fungi from Antarctica.</title>
        <authorList>
            <person name="Coleine C."/>
            <person name="Masonjones S."/>
            <person name="Stajich J.E."/>
        </authorList>
    </citation>
    <scope>NUCLEOTIDE SEQUENCE [LARGE SCALE GENOMIC DNA]</scope>
    <source>
        <strain evidence="2 3">CCFEE 6315</strain>
    </source>
</reference>